<dbReference type="Gene3D" id="2.40.110.10">
    <property type="entry name" value="Butyryl-CoA Dehydrogenase, subunit A, domain 2"/>
    <property type="match status" value="1"/>
</dbReference>
<evidence type="ECO:0000256" key="2">
    <source>
        <dbReference type="ARBA" id="ARBA00009347"/>
    </source>
</evidence>
<dbReference type="PANTHER" id="PTHR43884">
    <property type="entry name" value="ACYL-COA DEHYDROGENASE"/>
    <property type="match status" value="1"/>
</dbReference>
<dbReference type="InterPro" id="IPR009100">
    <property type="entry name" value="AcylCoA_DH/oxidase_NM_dom_sf"/>
</dbReference>
<comment type="similarity">
    <text evidence="2 5">Belongs to the acyl-CoA dehydrogenase family.</text>
</comment>
<evidence type="ECO:0000256" key="1">
    <source>
        <dbReference type="ARBA" id="ARBA00001974"/>
    </source>
</evidence>
<dbReference type="InterPro" id="IPR006091">
    <property type="entry name" value="Acyl-CoA_Oxase/DH_mid-dom"/>
</dbReference>
<evidence type="ECO:0000313" key="9">
    <source>
        <dbReference type="Proteomes" id="UP001501455"/>
    </source>
</evidence>
<keyword evidence="9" id="KW-1185">Reference proteome</keyword>
<dbReference type="CDD" id="cd00567">
    <property type="entry name" value="ACAD"/>
    <property type="match status" value="1"/>
</dbReference>
<dbReference type="SUPFAM" id="SSF56645">
    <property type="entry name" value="Acyl-CoA dehydrogenase NM domain-like"/>
    <property type="match status" value="1"/>
</dbReference>
<dbReference type="PANTHER" id="PTHR43884:SF19">
    <property type="entry name" value="ACYL-COA DEHYDROGENASE FADE4-RELATED"/>
    <property type="match status" value="1"/>
</dbReference>
<dbReference type="Pfam" id="PF02770">
    <property type="entry name" value="Acyl-CoA_dh_M"/>
    <property type="match status" value="1"/>
</dbReference>
<dbReference type="InterPro" id="IPR046373">
    <property type="entry name" value="Acyl-CoA_Oxase/DH_mid-dom_sf"/>
</dbReference>
<keyword evidence="4 5" id="KW-0274">FAD</keyword>
<evidence type="ECO:0000256" key="5">
    <source>
        <dbReference type="RuleBase" id="RU362125"/>
    </source>
</evidence>
<feature type="domain" description="Acyl-CoA dehydrogenase/oxidase C-terminal" evidence="6">
    <location>
        <begin position="234"/>
        <end position="387"/>
    </location>
</feature>
<reference evidence="9" key="1">
    <citation type="journal article" date="2019" name="Int. J. Syst. Evol. Microbiol.">
        <title>The Global Catalogue of Microorganisms (GCM) 10K type strain sequencing project: providing services to taxonomists for standard genome sequencing and annotation.</title>
        <authorList>
            <consortium name="The Broad Institute Genomics Platform"/>
            <consortium name="The Broad Institute Genome Sequencing Center for Infectious Disease"/>
            <person name="Wu L."/>
            <person name="Ma J."/>
        </authorList>
    </citation>
    <scope>NUCLEOTIDE SEQUENCE [LARGE SCALE GENOMIC DNA]</scope>
    <source>
        <strain evidence="9">JCM 4816</strain>
    </source>
</reference>
<accession>A0ABP6THP0</accession>
<evidence type="ECO:0000259" key="6">
    <source>
        <dbReference type="Pfam" id="PF00441"/>
    </source>
</evidence>
<dbReference type="SUPFAM" id="SSF47203">
    <property type="entry name" value="Acyl-CoA dehydrogenase C-terminal domain-like"/>
    <property type="match status" value="1"/>
</dbReference>
<dbReference type="Gene3D" id="1.20.140.10">
    <property type="entry name" value="Butyryl-CoA Dehydrogenase, subunit A, domain 3"/>
    <property type="match status" value="1"/>
</dbReference>
<comment type="cofactor">
    <cofactor evidence="1 5">
        <name>FAD</name>
        <dbReference type="ChEBI" id="CHEBI:57692"/>
    </cofactor>
</comment>
<dbReference type="Pfam" id="PF00441">
    <property type="entry name" value="Acyl-CoA_dh_1"/>
    <property type="match status" value="1"/>
</dbReference>
<protein>
    <submittedName>
        <fullName evidence="8">Acyl-CoA dehydrogenase</fullName>
    </submittedName>
</protein>
<dbReference type="Gene3D" id="1.10.540.10">
    <property type="entry name" value="Acyl-CoA dehydrogenase/oxidase, N-terminal domain"/>
    <property type="match status" value="1"/>
</dbReference>
<dbReference type="InterPro" id="IPR037069">
    <property type="entry name" value="AcylCoA_DH/ox_N_sf"/>
</dbReference>
<dbReference type="RefSeq" id="WP_193460512.1">
    <property type="nucleotide sequence ID" value="NZ_BAAAXF010000014.1"/>
</dbReference>
<dbReference type="EMBL" id="BAAAXF010000014">
    <property type="protein sequence ID" value="GAA3494089.1"/>
    <property type="molecule type" value="Genomic_DNA"/>
</dbReference>
<name>A0ABP6THP0_9ACTN</name>
<dbReference type="InterPro" id="IPR009075">
    <property type="entry name" value="AcylCo_DH/oxidase_C"/>
</dbReference>
<keyword evidence="3 5" id="KW-0285">Flavoprotein</keyword>
<dbReference type="InterPro" id="IPR036250">
    <property type="entry name" value="AcylCo_DH-like_C"/>
</dbReference>
<comment type="caution">
    <text evidence="8">The sequence shown here is derived from an EMBL/GenBank/DDBJ whole genome shotgun (WGS) entry which is preliminary data.</text>
</comment>
<gene>
    <name evidence="8" type="ORF">GCM10019016_011880</name>
</gene>
<feature type="domain" description="Acyl-CoA oxidase/dehydrogenase middle" evidence="7">
    <location>
        <begin position="126"/>
        <end position="222"/>
    </location>
</feature>
<sequence length="594" mass="65057">MTVDDLVALAEGLEDHLGDPHDAGARMPFSKVLAFDEREEFPYELTDLLQAWGVHEYCLPERWGGRAGDVEVGFNLVRLVARRDPTTATALMITNVAFMPHWIAAGDEQGRAAVHGIRHGVRMSWGLSERRHGSDVLANEMRAERVPGGWRLTGEKYLIGNATIADVVSVQARTAERGGPGGWSVFALDRRRCPAGTVAALPNERLHGLRALDMSGIRVDGVFVPEDALVGAEGQGLELALKSAQVARVVIGSIALGAVDTALRLTMDFAARREIFGQRVADIPYSRRQLAECFADLMVADAVCGGAVRALQSNPAQASVYSSVVKYFVPTLLERTMGQLSVLLGARLYLRDHPHFGVYQKMLRDLAAVSFVDGNTVVNLKNIAAQLDGLLRTARDAGDGLRAEAVERVGVMFGLNAELPVWRPERQLLVSRGRDDVLLALPDALERLRDLAERQRDERDRALFHRAAETGDRLLKEFDRLLGETARLKEDVGRGYAATAEQFRLAEQYCALHAGAAAIHLAVRSQGALGEGFPDPAVLLLCLERVWRQFRPTETVTDAAVVDRVAGVLSGLHEEGRLFSHWPVRVRASADWTA</sequence>
<dbReference type="Proteomes" id="UP001501455">
    <property type="component" value="Unassembled WGS sequence"/>
</dbReference>
<keyword evidence="5" id="KW-0560">Oxidoreductase</keyword>
<evidence type="ECO:0000256" key="3">
    <source>
        <dbReference type="ARBA" id="ARBA00022630"/>
    </source>
</evidence>
<evidence type="ECO:0000313" key="8">
    <source>
        <dbReference type="EMBL" id="GAA3494089.1"/>
    </source>
</evidence>
<organism evidence="8 9">
    <name type="scientific">Streptomyces prasinosporus</name>
    <dbReference type="NCBI Taxonomy" id="68256"/>
    <lineage>
        <taxon>Bacteria</taxon>
        <taxon>Bacillati</taxon>
        <taxon>Actinomycetota</taxon>
        <taxon>Actinomycetes</taxon>
        <taxon>Kitasatosporales</taxon>
        <taxon>Streptomycetaceae</taxon>
        <taxon>Streptomyces</taxon>
        <taxon>Streptomyces albogriseolus group</taxon>
    </lineage>
</organism>
<evidence type="ECO:0000259" key="7">
    <source>
        <dbReference type="Pfam" id="PF02770"/>
    </source>
</evidence>
<proteinExistence type="inferred from homology"/>
<evidence type="ECO:0000256" key="4">
    <source>
        <dbReference type="ARBA" id="ARBA00022827"/>
    </source>
</evidence>